<dbReference type="GO" id="GO:0008652">
    <property type="term" value="P:amino acid biosynthetic process"/>
    <property type="evidence" value="ECO:0007669"/>
    <property type="project" value="UniProtKB-KW"/>
</dbReference>
<feature type="binding site" evidence="7">
    <location>
        <position position="202"/>
    </location>
    <ligand>
        <name>3-phosphoshikimate</name>
        <dbReference type="ChEBI" id="CHEBI:145989"/>
    </ligand>
</feature>
<dbReference type="SUPFAM" id="SSF55205">
    <property type="entry name" value="EPT/RTPC-like"/>
    <property type="match status" value="1"/>
</dbReference>
<dbReference type="InterPro" id="IPR036968">
    <property type="entry name" value="Enolpyruvate_Tfrase_sf"/>
</dbReference>
<dbReference type="PANTHER" id="PTHR21090">
    <property type="entry name" value="AROM/DEHYDROQUINATE SYNTHASE"/>
    <property type="match status" value="1"/>
</dbReference>
<feature type="binding site" evidence="7">
    <location>
        <position position="22"/>
    </location>
    <ligand>
        <name>phosphoenolpyruvate</name>
        <dbReference type="ChEBI" id="CHEBI:58702"/>
    </ligand>
</feature>
<comment type="pathway">
    <text evidence="1">Metabolic intermediate biosynthesis; chorismate biosynthesis; chorismate from D-erythrose 4-phosphate and phosphoenolpyruvate: step 6/7.</text>
</comment>
<feature type="binding site" evidence="7">
    <location>
        <position position="27"/>
    </location>
    <ligand>
        <name>3-phosphoshikimate</name>
        <dbReference type="ChEBI" id="CHEBI:145989"/>
    </ligand>
</feature>
<comment type="function">
    <text evidence="7">Catalyzes the transfer of the enolpyruvyl moiety of phosphoenolpyruvate (PEP) to the 5-hydroxyl of shikimate-3-phosphate (S3P) to produce enolpyruvyl shikimate-3-phosphate and inorganic phosphate.</text>
</comment>
<proteinExistence type="inferred from homology"/>
<comment type="caution">
    <text evidence="7">Lacks conserved residue(s) required for the propagation of feature annotation.</text>
</comment>
<dbReference type="CDD" id="cd01556">
    <property type="entry name" value="EPSP_synthase"/>
    <property type="match status" value="1"/>
</dbReference>
<dbReference type="EMBL" id="LT981265">
    <property type="protein sequence ID" value="SPC33579.1"/>
    <property type="molecule type" value="Genomic_DNA"/>
</dbReference>
<feature type="binding site" evidence="7">
    <location>
        <position position="346"/>
    </location>
    <ligand>
        <name>3-phosphoshikimate</name>
        <dbReference type="ChEBI" id="CHEBI:145989"/>
    </ligand>
</feature>
<feature type="binding site" evidence="7">
    <location>
        <position position="377"/>
    </location>
    <ligand>
        <name>phosphoenolpyruvate</name>
        <dbReference type="ChEBI" id="CHEBI:58702"/>
    </ligand>
</feature>
<feature type="binding site" evidence="7">
    <location>
        <position position="128"/>
    </location>
    <ligand>
        <name>phosphoenolpyruvate</name>
        <dbReference type="ChEBI" id="CHEBI:58702"/>
    </ligand>
</feature>
<evidence type="ECO:0000256" key="1">
    <source>
        <dbReference type="ARBA" id="ARBA00004811"/>
    </source>
</evidence>
<dbReference type="EC" id="2.5.1.19" evidence="7"/>
<name>A0A2K5APP4_9ARCH</name>
<keyword evidence="11" id="KW-1185">Reference proteome</keyword>
<feature type="region of interest" description="Disordered" evidence="8">
    <location>
        <begin position="76"/>
        <end position="103"/>
    </location>
</feature>
<feature type="binding site" evidence="7">
    <location>
        <position position="203"/>
    </location>
    <ligand>
        <name>3-phosphoshikimate</name>
        <dbReference type="ChEBI" id="CHEBI:145989"/>
    </ligand>
</feature>
<evidence type="ECO:0000259" key="9">
    <source>
        <dbReference type="Pfam" id="PF00275"/>
    </source>
</evidence>
<evidence type="ECO:0000256" key="5">
    <source>
        <dbReference type="ARBA" id="ARBA00023141"/>
    </source>
</evidence>
<dbReference type="KEGG" id="ncv:NCAV_0385"/>
<comment type="subunit">
    <text evidence="7">Monomer.</text>
</comment>
<dbReference type="InterPro" id="IPR001986">
    <property type="entry name" value="Enolpyruvate_Tfrase_dom"/>
</dbReference>
<dbReference type="UniPathway" id="UPA00053">
    <property type="reaction ID" value="UER00089"/>
</dbReference>
<comment type="subcellular location">
    <subcellularLocation>
        <location evidence="7">Cytoplasm</location>
    </subcellularLocation>
</comment>
<dbReference type="GO" id="GO:0003866">
    <property type="term" value="F:3-phosphoshikimate 1-carboxyvinyltransferase activity"/>
    <property type="evidence" value="ECO:0007669"/>
    <property type="project" value="UniProtKB-UniRule"/>
</dbReference>
<feature type="binding site" evidence="7">
    <location>
        <position position="373"/>
    </location>
    <ligand>
        <name>3-phosphoshikimate</name>
        <dbReference type="ChEBI" id="CHEBI:145989"/>
    </ligand>
</feature>
<feature type="binding site" evidence="7">
    <location>
        <position position="204"/>
    </location>
    <ligand>
        <name>3-phosphoshikimate</name>
        <dbReference type="ChEBI" id="CHEBI:145989"/>
    </ligand>
</feature>
<evidence type="ECO:0000256" key="6">
    <source>
        <dbReference type="ARBA" id="ARBA00044633"/>
    </source>
</evidence>
<feature type="binding site" evidence="7">
    <location>
        <position position="22"/>
    </location>
    <ligand>
        <name>3-phosphoshikimate</name>
        <dbReference type="ChEBI" id="CHEBI:145989"/>
    </ligand>
</feature>
<evidence type="ECO:0000256" key="2">
    <source>
        <dbReference type="ARBA" id="ARBA00009948"/>
    </source>
</evidence>
<dbReference type="NCBIfam" id="TIGR01356">
    <property type="entry name" value="aroA"/>
    <property type="match status" value="1"/>
</dbReference>
<comment type="catalytic activity">
    <reaction evidence="6">
        <text>3-phosphoshikimate + phosphoenolpyruvate = 5-O-(1-carboxyvinyl)-3-phosphoshikimate + phosphate</text>
        <dbReference type="Rhea" id="RHEA:21256"/>
        <dbReference type="ChEBI" id="CHEBI:43474"/>
        <dbReference type="ChEBI" id="CHEBI:57701"/>
        <dbReference type="ChEBI" id="CHEBI:58702"/>
        <dbReference type="ChEBI" id="CHEBI:145989"/>
        <dbReference type="EC" id="2.5.1.19"/>
    </reaction>
    <physiologicalReaction direction="left-to-right" evidence="6">
        <dbReference type="Rhea" id="RHEA:21257"/>
    </physiologicalReaction>
</comment>
<feature type="binding site" evidence="7">
    <location>
        <position position="230"/>
    </location>
    <ligand>
        <name>3-phosphoshikimate</name>
        <dbReference type="ChEBI" id="CHEBI:145989"/>
    </ligand>
</feature>
<dbReference type="RefSeq" id="WP_103287586.1">
    <property type="nucleotide sequence ID" value="NZ_LT981265.1"/>
</dbReference>
<gene>
    <name evidence="7 10" type="primary">aroA</name>
    <name evidence="10" type="ORF">NCAV_0385</name>
</gene>
<evidence type="ECO:0000256" key="4">
    <source>
        <dbReference type="ARBA" id="ARBA00022679"/>
    </source>
</evidence>
<dbReference type="InterPro" id="IPR006264">
    <property type="entry name" value="EPSP_synthase"/>
</dbReference>
<accession>A0A2K5APP4</accession>
<dbReference type="GO" id="GO:0009423">
    <property type="term" value="P:chorismate biosynthetic process"/>
    <property type="evidence" value="ECO:0007669"/>
    <property type="project" value="UniProtKB-UniRule"/>
</dbReference>
<dbReference type="HAMAP" id="MF_00210">
    <property type="entry name" value="EPSP_synth"/>
    <property type="match status" value="1"/>
</dbReference>
<dbReference type="AlphaFoldDB" id="A0A2K5APP4"/>
<dbReference type="GeneID" id="41594483"/>
<sequence length="464" mass="50049">MRDSVEVRRSRIDGSIVCPPSKSYTHRAIVVSSLVDDGKASIVRNALLARDTNATIHGCRVLGSYIGLEDDGYGGGSSRITSSSTRDSIGNASGGSEGNRGSRGRMLIVYGRREFTLGYREIDAENSGTTIRILAAVSALVKEGSTLLYGDSSLNRRPMQPLLDALKQLGVQCRSLADGTPPLLINGHGIEGGEARITGSISSQFISALLIPSVYARHDVVLSIMGEQVSRPYIDSTIAVMRAFSARVDNDDYKHYSIARQEYKHTNFTVPGDFSSAAIMLAAGALAGGSVRVEGLDFTLPQGDSRIVDILRDMGARIHVDTGRGMVHVEESMLDGGAFNLADTPDLLPVVAILALKSKGRVEIRGVTHARFKETDRIANLARELSKFGAVVKELDDGLIITPPKVLKNAMLESYDDHRLFMVLCIASMLTEHSIVRGLSSVDVSYPSFLDDLVRIGADVRIID</sequence>
<dbReference type="PANTHER" id="PTHR21090:SF5">
    <property type="entry name" value="PENTAFUNCTIONAL AROM POLYPEPTIDE"/>
    <property type="match status" value="1"/>
</dbReference>
<dbReference type="Gene3D" id="3.65.10.10">
    <property type="entry name" value="Enolpyruvate transferase domain"/>
    <property type="match status" value="2"/>
</dbReference>
<feature type="binding site" evidence="7">
    <location>
        <position position="157"/>
    </location>
    <ligand>
        <name>phosphoenolpyruvate</name>
        <dbReference type="ChEBI" id="CHEBI:58702"/>
    </ligand>
</feature>
<feature type="compositionally biased region" description="Low complexity" evidence="8">
    <location>
        <begin position="78"/>
        <end position="91"/>
    </location>
</feature>
<feature type="binding site" evidence="7">
    <location>
        <position position="23"/>
    </location>
    <ligand>
        <name>3-phosphoshikimate</name>
        <dbReference type="ChEBI" id="CHEBI:145989"/>
    </ligand>
</feature>
<keyword evidence="5 7" id="KW-0057">Aromatic amino acid biosynthesis</keyword>
<dbReference type="PIRSF" id="PIRSF000505">
    <property type="entry name" value="EPSPS"/>
    <property type="match status" value="1"/>
</dbReference>
<evidence type="ECO:0000313" key="11">
    <source>
        <dbReference type="Proteomes" id="UP000236248"/>
    </source>
</evidence>
<evidence type="ECO:0000256" key="8">
    <source>
        <dbReference type="SAM" id="MobiDB-lite"/>
    </source>
</evidence>
<feature type="binding site" evidence="7">
    <location>
        <position position="204"/>
    </location>
    <ligand>
        <name>phosphoenolpyruvate</name>
        <dbReference type="ChEBI" id="CHEBI:58702"/>
    </ligand>
</feature>
<keyword evidence="7" id="KW-0963">Cytoplasm</keyword>
<organism evidence="10 11">
    <name type="scientific">Candidatus Nitrosocaldus cavascurensis</name>
    <dbReference type="NCBI Taxonomy" id="2058097"/>
    <lineage>
        <taxon>Archaea</taxon>
        <taxon>Nitrososphaerota</taxon>
        <taxon>Nitrososphaeria</taxon>
        <taxon>Candidatus Nitrosocaldales</taxon>
        <taxon>Candidatus Nitrosocaldaceae</taxon>
        <taxon>Candidatus Nitrosocaldus</taxon>
    </lineage>
</organism>
<feature type="domain" description="Enolpyruvate transferase" evidence="9">
    <location>
        <begin position="107"/>
        <end position="453"/>
    </location>
</feature>
<dbReference type="GO" id="GO:0005737">
    <property type="term" value="C:cytoplasm"/>
    <property type="evidence" value="ECO:0007669"/>
    <property type="project" value="UniProtKB-SubCell"/>
</dbReference>
<feature type="domain" description="Enolpyruvate transferase" evidence="9">
    <location>
        <begin position="9"/>
        <end position="66"/>
    </location>
</feature>
<feature type="binding site" evidence="7">
    <location>
        <position position="419"/>
    </location>
    <ligand>
        <name>phosphoenolpyruvate</name>
        <dbReference type="ChEBI" id="CHEBI:58702"/>
    </ligand>
</feature>
<comment type="similarity">
    <text evidence="2 7">Belongs to the EPSP synthase family.</text>
</comment>
<protein>
    <recommendedName>
        <fullName evidence="7">3-phosphoshikimate 1-carboxyvinyltransferase</fullName>
        <ecNumber evidence="7">2.5.1.19</ecNumber>
    </recommendedName>
    <alternativeName>
        <fullName evidence="7">5-enolpyruvylshikimate-3-phosphate synthase</fullName>
        <shortName evidence="7">EPSP synthase</shortName>
        <shortName evidence="7">EPSPS</shortName>
    </alternativeName>
</protein>
<dbReference type="GO" id="GO:0009073">
    <property type="term" value="P:aromatic amino acid family biosynthetic process"/>
    <property type="evidence" value="ECO:0007669"/>
    <property type="project" value="UniProtKB-KW"/>
</dbReference>
<evidence type="ECO:0000313" key="10">
    <source>
        <dbReference type="EMBL" id="SPC33579.1"/>
    </source>
</evidence>
<feature type="active site" description="Proton acceptor" evidence="7">
    <location>
        <position position="346"/>
    </location>
</feature>
<evidence type="ECO:0000256" key="7">
    <source>
        <dbReference type="HAMAP-Rule" id="MF_00210"/>
    </source>
</evidence>
<keyword evidence="3 7" id="KW-0028">Amino-acid biosynthesis</keyword>
<dbReference type="Pfam" id="PF00275">
    <property type="entry name" value="EPSP_synthase"/>
    <property type="match status" value="2"/>
</dbReference>
<reference evidence="11" key="1">
    <citation type="submission" date="2018-01" db="EMBL/GenBank/DDBJ databases">
        <authorList>
            <person name="Kerou L M."/>
        </authorList>
    </citation>
    <scope>NUCLEOTIDE SEQUENCE [LARGE SCALE GENOMIC DNA]</scope>
    <source>
        <strain evidence="11">SCU2</strain>
    </source>
</reference>
<evidence type="ECO:0000256" key="3">
    <source>
        <dbReference type="ARBA" id="ARBA00022605"/>
    </source>
</evidence>
<dbReference type="InterPro" id="IPR013792">
    <property type="entry name" value="RNA3'P_cycl/enolpyr_Trfase_a/b"/>
</dbReference>
<dbReference type="Proteomes" id="UP000236248">
    <property type="component" value="Chromosome NCAV"/>
</dbReference>
<keyword evidence="4 7" id="KW-0808">Transferase</keyword>